<dbReference type="EMBL" id="QYYH01000001">
    <property type="protein sequence ID" value="RJY19548.1"/>
    <property type="molecule type" value="Genomic_DNA"/>
</dbReference>
<name>A0A3A6U264_9GAMM</name>
<dbReference type="Proteomes" id="UP000273022">
    <property type="component" value="Unassembled WGS sequence"/>
</dbReference>
<dbReference type="RefSeq" id="WP_121851628.1">
    <property type="nucleotide sequence ID" value="NZ_CP037952.1"/>
</dbReference>
<keyword evidence="2" id="KW-1185">Reference proteome</keyword>
<dbReference type="OrthoDB" id="6101842at2"/>
<proteinExistence type="predicted"/>
<comment type="caution">
    <text evidence="1">The sequence shown here is derived from an EMBL/GenBank/DDBJ whole genome shotgun (WGS) entry which is preliminary data.</text>
</comment>
<gene>
    <name evidence="1" type="ORF">D5R81_00130</name>
</gene>
<reference evidence="1 2" key="1">
    <citation type="submission" date="2018-09" db="EMBL/GenBank/DDBJ databases">
        <title>Phylogeny of the Shewanellaceae, and recommendation for two new genera, Pseudoshewanella and Parashewanella.</title>
        <authorList>
            <person name="Wang G."/>
        </authorList>
    </citation>
    <scope>NUCLEOTIDE SEQUENCE [LARGE SCALE GENOMIC DNA]</scope>
    <source>
        <strain evidence="1 2">KCTC 22492</strain>
    </source>
</reference>
<organism evidence="1 2">
    <name type="scientific">Parashewanella spongiae</name>
    <dbReference type="NCBI Taxonomy" id="342950"/>
    <lineage>
        <taxon>Bacteria</taxon>
        <taxon>Pseudomonadati</taxon>
        <taxon>Pseudomonadota</taxon>
        <taxon>Gammaproteobacteria</taxon>
        <taxon>Alteromonadales</taxon>
        <taxon>Shewanellaceae</taxon>
        <taxon>Parashewanella</taxon>
    </lineage>
</organism>
<evidence type="ECO:0000313" key="2">
    <source>
        <dbReference type="Proteomes" id="UP000273022"/>
    </source>
</evidence>
<dbReference type="AlphaFoldDB" id="A0A3A6U264"/>
<evidence type="ECO:0000313" key="1">
    <source>
        <dbReference type="EMBL" id="RJY19548.1"/>
    </source>
</evidence>
<accession>A0A3A6U264</accession>
<protein>
    <submittedName>
        <fullName evidence="1">Uncharacterized protein</fullName>
    </submittedName>
</protein>
<sequence>MKHCVTLEPTFLRHDEMLEHWLERYPQLSELYFDFIDVWPIASVTVNALANFISNHLTVYDYSLFELCMTKAVIEAADGFNSSEIDLVRFNDSLITTTAIALKGIYIRNRLGFEWSIFAGVGFSDWLTQFGNNSNDVSQNKLTLSFENTAISLCETKNKIKKQLLCF</sequence>